<gene>
    <name evidence="1" type="ORF">RRG08_014182</name>
</gene>
<accession>A0AAE1D8W2</accession>
<dbReference type="Proteomes" id="UP001283361">
    <property type="component" value="Unassembled WGS sequence"/>
</dbReference>
<comment type="caution">
    <text evidence="1">The sequence shown here is derived from an EMBL/GenBank/DDBJ whole genome shotgun (WGS) entry which is preliminary data.</text>
</comment>
<name>A0AAE1D8W2_9GAST</name>
<dbReference type="EMBL" id="JAWDGP010004825">
    <property type="protein sequence ID" value="KAK3761819.1"/>
    <property type="molecule type" value="Genomic_DNA"/>
</dbReference>
<reference evidence="1" key="1">
    <citation type="journal article" date="2023" name="G3 (Bethesda)">
        <title>A reference genome for the long-term kleptoplast-retaining sea slug Elysia crispata morphotype clarki.</title>
        <authorList>
            <person name="Eastman K.E."/>
            <person name="Pendleton A.L."/>
            <person name="Shaikh M.A."/>
            <person name="Suttiyut T."/>
            <person name="Ogas R."/>
            <person name="Tomko P."/>
            <person name="Gavelis G."/>
            <person name="Widhalm J.R."/>
            <person name="Wisecaver J.H."/>
        </authorList>
    </citation>
    <scope>NUCLEOTIDE SEQUENCE</scope>
    <source>
        <strain evidence="1">ECLA1</strain>
    </source>
</reference>
<evidence type="ECO:0000313" key="1">
    <source>
        <dbReference type="EMBL" id="KAK3761819.1"/>
    </source>
</evidence>
<organism evidence="1 2">
    <name type="scientific">Elysia crispata</name>
    <name type="common">lettuce slug</name>
    <dbReference type="NCBI Taxonomy" id="231223"/>
    <lineage>
        <taxon>Eukaryota</taxon>
        <taxon>Metazoa</taxon>
        <taxon>Spiralia</taxon>
        <taxon>Lophotrochozoa</taxon>
        <taxon>Mollusca</taxon>
        <taxon>Gastropoda</taxon>
        <taxon>Heterobranchia</taxon>
        <taxon>Euthyneura</taxon>
        <taxon>Panpulmonata</taxon>
        <taxon>Sacoglossa</taxon>
        <taxon>Placobranchoidea</taxon>
        <taxon>Plakobranchidae</taxon>
        <taxon>Elysia</taxon>
    </lineage>
</organism>
<keyword evidence="2" id="KW-1185">Reference proteome</keyword>
<proteinExistence type="predicted"/>
<evidence type="ECO:0000313" key="2">
    <source>
        <dbReference type="Proteomes" id="UP001283361"/>
    </source>
</evidence>
<dbReference type="AlphaFoldDB" id="A0AAE1D8W2"/>
<protein>
    <submittedName>
        <fullName evidence="1">Uncharacterized protein</fullName>
    </submittedName>
</protein>
<sequence>MLSAVTFSCPLVYGCEKNKLKNSNRGTRGTGYTSITPCTFYYHRWNSVAPLLTGDFSIIIEAWHESSLDSPNQEARALSFIRFVYAFQKEKSKSGVKRLPFDVLSLDGGGGGSDDGLCAQYRYINCTGCEACPASDHARELEMVSGFCGVPFESPRPGNACIQARCKNHHSPQREAPILPCGVQGRERHAYLTLLKGGTYTNKAERSSADHYSGLIIQFDNWARRGDERKGEIGKMCGRETVLDRDAQTWRFKQDRARLRLGMGASRAVTMRSC</sequence>